<dbReference type="PROSITE" id="PS00086">
    <property type="entry name" value="CYTOCHROME_P450"/>
    <property type="match status" value="1"/>
</dbReference>
<dbReference type="OMA" id="DCHDYNP"/>
<gene>
    <name evidence="7" type="ORF">TRITD_4Av1G205340</name>
</gene>
<dbReference type="InterPro" id="IPR036396">
    <property type="entry name" value="Cyt_P450_sf"/>
</dbReference>
<protein>
    <recommendedName>
        <fullName evidence="9">Cytochrome P450</fullName>
    </recommendedName>
</protein>
<dbReference type="Gramene" id="TRITD4Av1G205340.1">
    <property type="protein sequence ID" value="TRITD4Av1G205340.1"/>
    <property type="gene ID" value="TRITD4Av1G205340"/>
</dbReference>
<evidence type="ECO:0000256" key="5">
    <source>
        <dbReference type="PIRSR" id="PIRSR602403-1"/>
    </source>
</evidence>
<dbReference type="AlphaFoldDB" id="A0A9R0W3P9"/>
<organism evidence="7 8">
    <name type="scientific">Triticum turgidum subsp. durum</name>
    <name type="common">Durum wheat</name>
    <name type="synonym">Triticum durum</name>
    <dbReference type="NCBI Taxonomy" id="4567"/>
    <lineage>
        <taxon>Eukaryota</taxon>
        <taxon>Viridiplantae</taxon>
        <taxon>Streptophyta</taxon>
        <taxon>Embryophyta</taxon>
        <taxon>Tracheophyta</taxon>
        <taxon>Spermatophyta</taxon>
        <taxon>Magnoliopsida</taxon>
        <taxon>Liliopsida</taxon>
        <taxon>Poales</taxon>
        <taxon>Poaceae</taxon>
        <taxon>BOP clade</taxon>
        <taxon>Pooideae</taxon>
        <taxon>Triticodae</taxon>
        <taxon>Triticeae</taxon>
        <taxon>Triticinae</taxon>
        <taxon>Triticum</taxon>
    </lineage>
</organism>
<evidence type="ECO:0000256" key="2">
    <source>
        <dbReference type="ARBA" id="ARBA00022723"/>
    </source>
</evidence>
<dbReference type="PRINTS" id="PR00385">
    <property type="entry name" value="P450"/>
</dbReference>
<evidence type="ECO:0000313" key="8">
    <source>
        <dbReference type="Proteomes" id="UP000324705"/>
    </source>
</evidence>
<dbReference type="Proteomes" id="UP000324705">
    <property type="component" value="Chromosome 4A"/>
</dbReference>
<keyword evidence="8" id="KW-1185">Reference proteome</keyword>
<keyword evidence="5 6" id="KW-0349">Heme</keyword>
<keyword evidence="6" id="KW-0503">Monooxygenase</keyword>
<reference evidence="7 8" key="1">
    <citation type="submission" date="2017-09" db="EMBL/GenBank/DDBJ databases">
        <authorList>
            <consortium name="International Durum Wheat Genome Sequencing Consortium (IDWGSC)"/>
            <person name="Milanesi L."/>
        </authorList>
    </citation>
    <scope>NUCLEOTIDE SEQUENCE [LARGE SCALE GENOMIC DNA]</scope>
    <source>
        <strain evidence="8">cv. Svevo</strain>
    </source>
</reference>
<dbReference type="GO" id="GO:0016705">
    <property type="term" value="F:oxidoreductase activity, acting on paired donors, with incorporation or reduction of molecular oxygen"/>
    <property type="evidence" value="ECO:0007669"/>
    <property type="project" value="InterPro"/>
</dbReference>
<dbReference type="InterPro" id="IPR002403">
    <property type="entry name" value="Cyt_P450_E_grp-IV"/>
</dbReference>
<dbReference type="SUPFAM" id="SSF48264">
    <property type="entry name" value="Cytochrome P450"/>
    <property type="match status" value="1"/>
</dbReference>
<dbReference type="Gene3D" id="1.10.630.10">
    <property type="entry name" value="Cytochrome P450"/>
    <property type="match status" value="1"/>
</dbReference>
<comment type="similarity">
    <text evidence="1 6">Belongs to the cytochrome P450 family.</text>
</comment>
<sequence>MSISFSQELLIPTVLVLLVSLSLYFRSSNRSKNPSVLPIDWPIVHMLPAFIANLHNLCDYCAASLAESGHNFRIHLPQAHMFLTCDPVNIRHIFTTNHTNFPKGVEFAAIFDIMAGSFFTIDGEPYHRQRVKFHSVLGNPRLVASMVACCRDKMENGLLPLFTQMASTGTPFDMQEVVSRFMFDLAATSLFGVDTSLLSLDMPPMDVAIAMDTVMEVALFRHILPASCWKAMRWLNIGPERKLDAAHTVLRGFVTDMIKKKINRGCIGNEEEQESADILSSYINDPDYADVELLHAMLLAFMLAGKDTIGVTLIWTFYKLAQNPKIVSIIRSELSPIALHKIDTGTGAMVIFDPEETKSIVYLRAVLYETLRLYPPAPFERKTMVADNIMPSGHEVHAGETILISLHSMGRMEDIWGKDCHDYNPHRWLLEGSNKLRYEPSHKFLSFNSGPRICPGKEIAVIQMRTIVATVVWNFDLEVVKGQSIEPKLSCTLQMKNGLIVKLKKREIREI</sequence>
<proteinExistence type="inferred from homology"/>
<dbReference type="GO" id="GO:0006629">
    <property type="term" value="P:lipid metabolic process"/>
    <property type="evidence" value="ECO:0007669"/>
    <property type="project" value="UniProtKB-ARBA"/>
</dbReference>
<evidence type="ECO:0000256" key="3">
    <source>
        <dbReference type="ARBA" id="ARBA00023002"/>
    </source>
</evidence>
<dbReference type="Pfam" id="PF00067">
    <property type="entry name" value="p450"/>
    <property type="match status" value="1"/>
</dbReference>
<accession>A0A9R0W3P9</accession>
<feature type="binding site" description="axial binding residue" evidence="5">
    <location>
        <position position="454"/>
    </location>
    <ligand>
        <name>heme</name>
        <dbReference type="ChEBI" id="CHEBI:30413"/>
    </ligand>
    <ligandPart>
        <name>Fe</name>
        <dbReference type="ChEBI" id="CHEBI:18248"/>
    </ligandPart>
</feature>
<comment type="cofactor">
    <cofactor evidence="5">
        <name>heme</name>
        <dbReference type="ChEBI" id="CHEBI:30413"/>
    </cofactor>
</comment>
<keyword evidence="2 5" id="KW-0479">Metal-binding</keyword>
<evidence type="ECO:0000256" key="1">
    <source>
        <dbReference type="ARBA" id="ARBA00010617"/>
    </source>
</evidence>
<keyword evidence="4 5" id="KW-0408">Iron</keyword>
<evidence type="ECO:0008006" key="9">
    <source>
        <dbReference type="Google" id="ProtNLM"/>
    </source>
</evidence>
<dbReference type="PANTHER" id="PTHR24296">
    <property type="entry name" value="CYTOCHROME P450"/>
    <property type="match status" value="1"/>
</dbReference>
<dbReference type="GO" id="GO:0020037">
    <property type="term" value="F:heme binding"/>
    <property type="evidence" value="ECO:0007669"/>
    <property type="project" value="InterPro"/>
</dbReference>
<dbReference type="InterPro" id="IPR001128">
    <property type="entry name" value="Cyt_P450"/>
</dbReference>
<evidence type="ECO:0000256" key="6">
    <source>
        <dbReference type="RuleBase" id="RU000461"/>
    </source>
</evidence>
<dbReference type="InterPro" id="IPR017972">
    <property type="entry name" value="Cyt_P450_CS"/>
</dbReference>
<dbReference type="CDD" id="cd11064">
    <property type="entry name" value="CYP86A"/>
    <property type="match status" value="1"/>
</dbReference>
<dbReference type="GO" id="GO:0005506">
    <property type="term" value="F:iron ion binding"/>
    <property type="evidence" value="ECO:0007669"/>
    <property type="project" value="InterPro"/>
</dbReference>
<dbReference type="GO" id="GO:0004497">
    <property type="term" value="F:monooxygenase activity"/>
    <property type="evidence" value="ECO:0007669"/>
    <property type="project" value="UniProtKB-KW"/>
</dbReference>
<name>A0A9R0W3P9_TRITD</name>
<dbReference type="PRINTS" id="PR00465">
    <property type="entry name" value="EP450IV"/>
</dbReference>
<dbReference type="EMBL" id="LT934117">
    <property type="protein sequence ID" value="VAH96224.1"/>
    <property type="molecule type" value="Genomic_DNA"/>
</dbReference>
<evidence type="ECO:0000256" key="4">
    <source>
        <dbReference type="ARBA" id="ARBA00023004"/>
    </source>
</evidence>
<keyword evidence="3 6" id="KW-0560">Oxidoreductase</keyword>
<evidence type="ECO:0000313" key="7">
    <source>
        <dbReference type="EMBL" id="VAH96224.1"/>
    </source>
</evidence>